<evidence type="ECO:0000256" key="2">
    <source>
        <dbReference type="ARBA" id="ARBA00023004"/>
    </source>
</evidence>
<dbReference type="AlphaFoldDB" id="A0A2N9FPY9"/>
<organism evidence="5">
    <name type="scientific">Fagus sylvatica</name>
    <name type="common">Beechnut</name>
    <dbReference type="NCBI Taxonomy" id="28930"/>
    <lineage>
        <taxon>Eukaryota</taxon>
        <taxon>Viridiplantae</taxon>
        <taxon>Streptophyta</taxon>
        <taxon>Embryophyta</taxon>
        <taxon>Tracheophyta</taxon>
        <taxon>Spermatophyta</taxon>
        <taxon>Magnoliopsida</taxon>
        <taxon>eudicotyledons</taxon>
        <taxon>Gunneridae</taxon>
        <taxon>Pentapetalae</taxon>
        <taxon>rosids</taxon>
        <taxon>fabids</taxon>
        <taxon>Fagales</taxon>
        <taxon>Fagaceae</taxon>
        <taxon>Fagus</taxon>
    </lineage>
</organism>
<name>A0A2N9FPY9_FAGSY</name>
<keyword evidence="2" id="KW-0408">Iron</keyword>
<evidence type="ECO:0000256" key="1">
    <source>
        <dbReference type="ARBA" id="ARBA00022723"/>
    </source>
</evidence>
<dbReference type="GO" id="GO:0046872">
    <property type="term" value="F:metal ion binding"/>
    <property type="evidence" value="ECO:0007669"/>
    <property type="project" value="UniProtKB-KW"/>
</dbReference>
<dbReference type="Gene3D" id="2.60.120.330">
    <property type="entry name" value="B-lactam Antibiotic, Isopenicillin N Synthase, Chain"/>
    <property type="match status" value="1"/>
</dbReference>
<dbReference type="PANTHER" id="PTHR34945">
    <property type="entry name" value="2-OXOGLUTARATE (2OG) AND FE(II)-DEPENDENT OXYGENASE SUPERFAMILY PROTEIN"/>
    <property type="match status" value="1"/>
</dbReference>
<evidence type="ECO:0000259" key="4">
    <source>
        <dbReference type="Pfam" id="PF14226"/>
    </source>
</evidence>
<dbReference type="SUPFAM" id="SSF51197">
    <property type="entry name" value="Clavaminate synthase-like"/>
    <property type="match status" value="1"/>
</dbReference>
<feature type="compositionally biased region" description="Basic and acidic residues" evidence="3">
    <location>
        <begin position="1"/>
        <end position="13"/>
    </location>
</feature>
<keyword evidence="1" id="KW-0479">Metal-binding</keyword>
<feature type="domain" description="Non-haem dioxygenase N-terminal" evidence="4">
    <location>
        <begin position="67"/>
        <end position="147"/>
    </location>
</feature>
<reference evidence="5" key="1">
    <citation type="submission" date="2018-02" db="EMBL/GenBank/DDBJ databases">
        <authorList>
            <person name="Cohen D.B."/>
            <person name="Kent A.D."/>
        </authorList>
    </citation>
    <scope>NUCLEOTIDE SEQUENCE</scope>
</reference>
<dbReference type="Pfam" id="PF14226">
    <property type="entry name" value="DIOX_N"/>
    <property type="match status" value="1"/>
</dbReference>
<evidence type="ECO:0000313" key="5">
    <source>
        <dbReference type="EMBL" id="SPC89312.1"/>
    </source>
</evidence>
<sequence length="912" mass="101212">MARSPEPRSENPIDFRAPPPSPIASGRRSTVTNDDILTEFLQHSLRVPDLTLPDKAFPRQKFIESPPVIDLQSLNSKESDSIPKILDSLAGIGCFQLVNHGIPGEIIRAALEAATGVFRIPSEKKVVVTRSLERPYGFEEGHGEEGESELSEEFVWCKDEGLKLEMEGIWPVGYSNFSKKMETLLLDIEKVAEKIVLTLWENSLRKSDYGNEMTQGQEVGSVCCLYKHSRNVPADRWYDVIRMMIRGTDYSHALCLHLCEGSSEFHVYSKKGWVSFSPDKDALIISVGDQIQLVIGMESLEGHWNRFKLTNKEEEGFDIESSLFLKFAGRNNLLLIAKLFSRKKAHKEALHHTLKPIWHTRASFEVRDLGDNRDQKKKLPFVSIPFWLRLHNIPLESMTKQDGKCIGNKIGVTEECDVGSDGMGWGEFLRVRVNVDISKPLCRGVGSGLRGEGKAEKVNSESEDLIFSFAQLESEEMRIKERGKEVAVEKIGNPNGIFVNAYMWGESNKIRPRPAPEDRGKFLHPQPHHLYGSGQVGSKLPSLIVTASNGWRTKKPSVERDHNTGIGSMQYRGELLNDQRAILHHKLNGCGATQESRSRGSRQRDREILSLNNDPYELVRNMKGLVALEGQPPLRVRAGRFKIANPKNVTASPAHGEQESQLSREGNKILAQMQYRGELLNDQRAILHHKLVGIPASTNISDWAINARMDVGPPKNHVPVTTTIPLTMIPMRQPTKRKLKVTNEEVFQKDRKRLYSVNGQAGEKVNLSVSAVLKDGNFSPDPCGYSPPRRGDEVVTGYINCPDSWGGTYLMARTKATMAKDLALSPAPCAATNLGTTFSFSAFLLSLSLSRLLSLLPLGFFSSWAHGSLSLSPRLDQGHVMAVGFGGGLTMGYGGSGYGGDLAVGFGCGRLP</sequence>
<dbReference type="EMBL" id="OIVN01001057">
    <property type="protein sequence ID" value="SPC89312.1"/>
    <property type="molecule type" value="Genomic_DNA"/>
</dbReference>
<dbReference type="InterPro" id="IPR026992">
    <property type="entry name" value="DIOX_N"/>
</dbReference>
<feature type="region of interest" description="Disordered" evidence="3">
    <location>
        <begin position="1"/>
        <end position="29"/>
    </location>
</feature>
<proteinExistence type="predicted"/>
<gene>
    <name evidence="5" type="ORF">FSB_LOCUS17194</name>
</gene>
<evidence type="ECO:0000256" key="3">
    <source>
        <dbReference type="SAM" id="MobiDB-lite"/>
    </source>
</evidence>
<dbReference type="PANTHER" id="PTHR34945:SF8">
    <property type="entry name" value="DOWNSTREAM TARGET OF AGL15-4"/>
    <property type="match status" value="1"/>
</dbReference>
<protein>
    <recommendedName>
        <fullName evidence="4">Non-haem dioxygenase N-terminal domain-containing protein</fullName>
    </recommendedName>
</protein>
<dbReference type="InterPro" id="IPR027443">
    <property type="entry name" value="IPNS-like_sf"/>
</dbReference>
<accession>A0A2N9FPY9</accession>